<dbReference type="SUPFAM" id="SSF52374">
    <property type="entry name" value="Nucleotidylyl transferase"/>
    <property type="match status" value="1"/>
</dbReference>
<keyword evidence="4 11" id="KW-0662">Pyridine nucleotide biosynthesis</keyword>
<dbReference type="RefSeq" id="WP_380860042.1">
    <property type="nucleotide sequence ID" value="NZ_JBHRXV010000006.1"/>
</dbReference>
<dbReference type="EMBL" id="JBHRXV010000006">
    <property type="protein sequence ID" value="MFC3712689.1"/>
    <property type="molecule type" value="Genomic_DNA"/>
</dbReference>
<comment type="caution">
    <text evidence="13">The sequence shown here is derived from an EMBL/GenBank/DDBJ whole genome shotgun (WGS) entry which is preliminary data.</text>
</comment>
<sequence>MTRIGLLGGSFNPAHDGHRHISLEAMRRLGLDEIWWLVSPQNPLKAADGMASLEARLASARTVARHPRIRPMSIEAKLGTVYTVDTVAALARRYPDKRFIWVMGADNLVQFHRWRAWRRLARAVPIAVMARPHYIGDALFAPAMAWLRRFRHRSADAKHWTRWELPAIVFLNIRLSPQSATAIRKRDPRWAERLKTAR</sequence>
<evidence type="ECO:0000313" key="14">
    <source>
        <dbReference type="Proteomes" id="UP001595615"/>
    </source>
</evidence>
<evidence type="ECO:0000256" key="6">
    <source>
        <dbReference type="ARBA" id="ARBA00022695"/>
    </source>
</evidence>
<gene>
    <name evidence="11" type="primary">nadD</name>
    <name evidence="13" type="ORF">ACFOMD_08915</name>
</gene>
<dbReference type="HAMAP" id="MF_00244">
    <property type="entry name" value="NaMN_adenylyltr"/>
    <property type="match status" value="1"/>
</dbReference>
<evidence type="ECO:0000256" key="3">
    <source>
        <dbReference type="ARBA" id="ARBA00009014"/>
    </source>
</evidence>
<evidence type="ECO:0000313" key="13">
    <source>
        <dbReference type="EMBL" id="MFC3712689.1"/>
    </source>
</evidence>
<dbReference type="GO" id="GO:0004515">
    <property type="term" value="F:nicotinate-nucleotide adenylyltransferase activity"/>
    <property type="evidence" value="ECO:0007669"/>
    <property type="project" value="UniProtKB-EC"/>
</dbReference>
<comment type="function">
    <text evidence="1 11">Catalyzes the reversible adenylation of nicotinate mononucleotide (NaMN) to nicotinic acid adenine dinucleotide (NaAD).</text>
</comment>
<keyword evidence="14" id="KW-1185">Reference proteome</keyword>
<keyword evidence="5 11" id="KW-0808">Transferase</keyword>
<organism evidence="13 14">
    <name type="scientific">Sphingoaurantiacus capsulatus</name>
    <dbReference type="NCBI Taxonomy" id="1771310"/>
    <lineage>
        <taxon>Bacteria</taxon>
        <taxon>Pseudomonadati</taxon>
        <taxon>Pseudomonadota</taxon>
        <taxon>Alphaproteobacteria</taxon>
        <taxon>Sphingomonadales</taxon>
        <taxon>Sphingosinicellaceae</taxon>
        <taxon>Sphingoaurantiacus</taxon>
    </lineage>
</organism>
<name>A0ABV7XBQ0_9SPHN</name>
<evidence type="ECO:0000256" key="10">
    <source>
        <dbReference type="ARBA" id="ARBA00048721"/>
    </source>
</evidence>
<keyword evidence="8 11" id="KW-0067">ATP-binding</keyword>
<feature type="domain" description="Cytidyltransferase-like" evidence="12">
    <location>
        <begin position="6"/>
        <end position="186"/>
    </location>
</feature>
<keyword evidence="9 11" id="KW-0520">NAD</keyword>
<evidence type="ECO:0000256" key="9">
    <source>
        <dbReference type="ARBA" id="ARBA00023027"/>
    </source>
</evidence>
<accession>A0ABV7XBQ0</accession>
<reference evidence="14" key="1">
    <citation type="journal article" date="2019" name="Int. J. Syst. Evol. Microbiol.">
        <title>The Global Catalogue of Microorganisms (GCM) 10K type strain sequencing project: providing services to taxonomists for standard genome sequencing and annotation.</title>
        <authorList>
            <consortium name="The Broad Institute Genomics Platform"/>
            <consortium name="The Broad Institute Genome Sequencing Center for Infectious Disease"/>
            <person name="Wu L."/>
            <person name="Ma J."/>
        </authorList>
    </citation>
    <scope>NUCLEOTIDE SEQUENCE [LARGE SCALE GENOMIC DNA]</scope>
    <source>
        <strain evidence="14">KCTC 42644</strain>
    </source>
</reference>
<dbReference type="InterPro" id="IPR014729">
    <property type="entry name" value="Rossmann-like_a/b/a_fold"/>
</dbReference>
<evidence type="ECO:0000256" key="8">
    <source>
        <dbReference type="ARBA" id="ARBA00022840"/>
    </source>
</evidence>
<proteinExistence type="inferred from homology"/>
<comment type="catalytic activity">
    <reaction evidence="10 11">
        <text>nicotinate beta-D-ribonucleotide + ATP + H(+) = deamido-NAD(+) + diphosphate</text>
        <dbReference type="Rhea" id="RHEA:22860"/>
        <dbReference type="ChEBI" id="CHEBI:15378"/>
        <dbReference type="ChEBI" id="CHEBI:30616"/>
        <dbReference type="ChEBI" id="CHEBI:33019"/>
        <dbReference type="ChEBI" id="CHEBI:57502"/>
        <dbReference type="ChEBI" id="CHEBI:58437"/>
        <dbReference type="EC" id="2.7.7.18"/>
    </reaction>
</comment>
<dbReference type="PANTHER" id="PTHR39321">
    <property type="entry name" value="NICOTINATE-NUCLEOTIDE ADENYLYLTRANSFERASE-RELATED"/>
    <property type="match status" value="1"/>
</dbReference>
<protein>
    <recommendedName>
        <fullName evidence="11">Probable nicotinate-nucleotide adenylyltransferase</fullName>
        <ecNumber evidence="11">2.7.7.18</ecNumber>
    </recommendedName>
    <alternativeName>
        <fullName evidence="11">Deamido-NAD(+) diphosphorylase</fullName>
    </alternativeName>
    <alternativeName>
        <fullName evidence="11">Deamido-NAD(+) pyrophosphorylase</fullName>
    </alternativeName>
    <alternativeName>
        <fullName evidence="11">Nicotinate mononucleotide adenylyltransferase</fullName>
        <shortName evidence="11">NaMN adenylyltransferase</shortName>
    </alternativeName>
</protein>
<dbReference type="Pfam" id="PF01467">
    <property type="entry name" value="CTP_transf_like"/>
    <property type="match status" value="1"/>
</dbReference>
<dbReference type="EC" id="2.7.7.18" evidence="11"/>
<dbReference type="PANTHER" id="PTHR39321:SF3">
    <property type="entry name" value="PHOSPHOPANTETHEINE ADENYLYLTRANSFERASE"/>
    <property type="match status" value="1"/>
</dbReference>
<evidence type="ECO:0000256" key="4">
    <source>
        <dbReference type="ARBA" id="ARBA00022642"/>
    </source>
</evidence>
<evidence type="ECO:0000256" key="1">
    <source>
        <dbReference type="ARBA" id="ARBA00002324"/>
    </source>
</evidence>
<evidence type="ECO:0000256" key="7">
    <source>
        <dbReference type="ARBA" id="ARBA00022741"/>
    </source>
</evidence>
<evidence type="ECO:0000256" key="5">
    <source>
        <dbReference type="ARBA" id="ARBA00022679"/>
    </source>
</evidence>
<comment type="similarity">
    <text evidence="3 11">Belongs to the NadD family.</text>
</comment>
<dbReference type="Gene3D" id="3.40.50.620">
    <property type="entry name" value="HUPs"/>
    <property type="match status" value="1"/>
</dbReference>
<keyword evidence="6 11" id="KW-0548">Nucleotidyltransferase</keyword>
<dbReference type="InterPro" id="IPR004821">
    <property type="entry name" value="Cyt_trans-like"/>
</dbReference>
<evidence type="ECO:0000256" key="2">
    <source>
        <dbReference type="ARBA" id="ARBA00005019"/>
    </source>
</evidence>
<dbReference type="Proteomes" id="UP001595615">
    <property type="component" value="Unassembled WGS sequence"/>
</dbReference>
<evidence type="ECO:0000259" key="12">
    <source>
        <dbReference type="Pfam" id="PF01467"/>
    </source>
</evidence>
<dbReference type="NCBIfam" id="NF000843">
    <property type="entry name" value="PRK00071.2-2"/>
    <property type="match status" value="1"/>
</dbReference>
<keyword evidence="7 11" id="KW-0547">Nucleotide-binding</keyword>
<evidence type="ECO:0000256" key="11">
    <source>
        <dbReference type="HAMAP-Rule" id="MF_00244"/>
    </source>
</evidence>
<dbReference type="InterPro" id="IPR005248">
    <property type="entry name" value="NadD/NMNAT"/>
</dbReference>
<dbReference type="CDD" id="cd02165">
    <property type="entry name" value="NMNAT"/>
    <property type="match status" value="1"/>
</dbReference>
<comment type="pathway">
    <text evidence="2 11">Cofactor biosynthesis; NAD(+) biosynthesis; deamido-NAD(+) from nicotinate D-ribonucleotide: step 1/1.</text>
</comment>